<dbReference type="OrthoDB" id="5835829at2759"/>
<dbReference type="Proteomes" id="UP000708208">
    <property type="component" value="Unassembled WGS sequence"/>
</dbReference>
<keyword evidence="2" id="KW-0328">Glycosyltransferase</keyword>
<comment type="caution">
    <text evidence="4">The sequence shown here is derived from an EMBL/GenBank/DDBJ whole genome shotgun (WGS) entry which is preliminary data.</text>
</comment>
<feature type="non-terminal residue" evidence="4">
    <location>
        <position position="1"/>
    </location>
</feature>
<evidence type="ECO:0000313" key="4">
    <source>
        <dbReference type="EMBL" id="CAG7836480.1"/>
    </source>
</evidence>
<dbReference type="AlphaFoldDB" id="A0A8J2MD44"/>
<name>A0A8J2MD44_9HEXA</name>
<sequence>MHVKESNGTLPKDIEDFLADVDQFVYISFGSIIRVSKLPLTMRKVLFEAVESMPRTKFLWKWEGEIPEDLPKNALAKNWFPQQDVLANPKCKGFVTQGETFSGDIRQLLENTKYSSNVKQAARRFKDRPMSAVDTAVWWT</sequence>
<dbReference type="EMBL" id="CAJVCH010571046">
    <property type="protein sequence ID" value="CAG7836480.1"/>
    <property type="molecule type" value="Genomic_DNA"/>
</dbReference>
<keyword evidence="3" id="KW-0808">Transferase</keyword>
<evidence type="ECO:0000256" key="2">
    <source>
        <dbReference type="ARBA" id="ARBA00022676"/>
    </source>
</evidence>
<dbReference type="PANTHER" id="PTHR48043">
    <property type="entry name" value="EG:EG0003.4 PROTEIN-RELATED"/>
    <property type="match status" value="1"/>
</dbReference>
<dbReference type="InterPro" id="IPR050271">
    <property type="entry name" value="UDP-glycosyltransferase"/>
</dbReference>
<proteinExistence type="inferred from homology"/>
<dbReference type="Pfam" id="PF00201">
    <property type="entry name" value="UDPGT"/>
    <property type="match status" value="1"/>
</dbReference>
<evidence type="ECO:0000313" key="5">
    <source>
        <dbReference type="Proteomes" id="UP000708208"/>
    </source>
</evidence>
<evidence type="ECO:0000256" key="3">
    <source>
        <dbReference type="ARBA" id="ARBA00022679"/>
    </source>
</evidence>
<gene>
    <name evidence="4" type="ORF">AFUS01_LOCUS45720</name>
</gene>
<feature type="non-terminal residue" evidence="4">
    <location>
        <position position="140"/>
    </location>
</feature>
<protein>
    <submittedName>
        <fullName evidence="4">Uncharacterized protein</fullName>
    </submittedName>
</protein>
<evidence type="ECO:0000256" key="1">
    <source>
        <dbReference type="ARBA" id="ARBA00009995"/>
    </source>
</evidence>
<accession>A0A8J2MD44</accession>
<dbReference type="InterPro" id="IPR002213">
    <property type="entry name" value="UDP_glucos_trans"/>
</dbReference>
<comment type="similarity">
    <text evidence="1">Belongs to the UDP-glycosyltransferase family.</text>
</comment>
<organism evidence="4 5">
    <name type="scientific">Allacma fusca</name>
    <dbReference type="NCBI Taxonomy" id="39272"/>
    <lineage>
        <taxon>Eukaryota</taxon>
        <taxon>Metazoa</taxon>
        <taxon>Ecdysozoa</taxon>
        <taxon>Arthropoda</taxon>
        <taxon>Hexapoda</taxon>
        <taxon>Collembola</taxon>
        <taxon>Symphypleona</taxon>
        <taxon>Sminthuridae</taxon>
        <taxon>Allacma</taxon>
    </lineage>
</organism>
<reference evidence="4" key="1">
    <citation type="submission" date="2021-06" db="EMBL/GenBank/DDBJ databases">
        <authorList>
            <person name="Hodson N. C."/>
            <person name="Mongue J. A."/>
            <person name="Jaron S. K."/>
        </authorList>
    </citation>
    <scope>NUCLEOTIDE SEQUENCE</scope>
</reference>
<dbReference type="PANTHER" id="PTHR48043:SF145">
    <property type="entry name" value="FI06409P-RELATED"/>
    <property type="match status" value="1"/>
</dbReference>
<keyword evidence="5" id="KW-1185">Reference proteome</keyword>
<dbReference type="GO" id="GO:0008194">
    <property type="term" value="F:UDP-glycosyltransferase activity"/>
    <property type="evidence" value="ECO:0007669"/>
    <property type="project" value="InterPro"/>
</dbReference>